<keyword evidence="4 10" id="KW-0812">Transmembrane</keyword>
<dbReference type="InterPro" id="IPR001499">
    <property type="entry name" value="GPCR_STE3"/>
</dbReference>
<evidence type="ECO:0000313" key="12">
    <source>
        <dbReference type="Proteomes" id="UP000279259"/>
    </source>
</evidence>
<dbReference type="OrthoDB" id="2874149at2759"/>
<dbReference type="AlphaFoldDB" id="A0A427YGK8"/>
<feature type="transmembrane region" description="Helical" evidence="10">
    <location>
        <begin position="202"/>
        <end position="226"/>
    </location>
</feature>
<protein>
    <submittedName>
        <fullName evidence="11">A-factor receptor</fullName>
    </submittedName>
</protein>
<feature type="transmembrane region" description="Helical" evidence="10">
    <location>
        <begin position="108"/>
        <end position="131"/>
    </location>
</feature>
<keyword evidence="9" id="KW-0807">Transducer</keyword>
<comment type="similarity">
    <text evidence="2">Belongs to the G-protein coupled receptor 4 family.</text>
</comment>
<keyword evidence="5 10" id="KW-1133">Transmembrane helix</keyword>
<comment type="caution">
    <text evidence="11">The sequence shown here is derived from an EMBL/GenBank/DDBJ whole genome shotgun (WGS) entry which is preliminary data.</text>
</comment>
<sequence length="381" mass="42314">MHDLGLTIFSGLGMVLVLLPLPMHLRAGNAGTVFNIAWLFVGNLIFFVNTIIWWDSDANIAPVWCDISIKILNGLQVGLSAAVLCINRRLANIATSPNIVTSHRRKRVDLAIDIILCTAVPALAMVCAFVVQPHRANILEGYGCLYPVWSSWLAVILVYVWPPIISLVSAVYGVIAIRFFLSRRLQFQSLLKSSHSGLDTSQYLRLICLAGTELVIALPLNLWVLAANASTLQPWTSWYEVHYNWSNVISIPASYITQAPSLAVSNAVPRYLVTVSSIVFFIFFGVSEDAIGEYTRWGRRASMGLARIRSGRQQSWPAFAPRLGSTVTTATGPTSIDQQQFDNKIRDLDEDYRQRSYDDIATLEPNRSGFAIAVKVEREVV</sequence>
<keyword evidence="6" id="KW-0297">G-protein coupled receptor</keyword>
<dbReference type="InterPro" id="IPR001546">
    <property type="entry name" value="GPCR_Pheromne_A_rcpt"/>
</dbReference>
<evidence type="ECO:0000256" key="6">
    <source>
        <dbReference type="ARBA" id="ARBA00023040"/>
    </source>
</evidence>
<dbReference type="PRINTS" id="PR00899">
    <property type="entry name" value="GPCRSTE3"/>
</dbReference>
<gene>
    <name evidence="11" type="primary">STE3</name>
    <name evidence="11" type="ORF">EHS25_001556</name>
</gene>
<keyword evidence="8 11" id="KW-0675">Receptor</keyword>
<evidence type="ECO:0000256" key="4">
    <source>
        <dbReference type="ARBA" id="ARBA00022692"/>
    </source>
</evidence>
<evidence type="ECO:0000256" key="2">
    <source>
        <dbReference type="ARBA" id="ARBA00011085"/>
    </source>
</evidence>
<dbReference type="CDD" id="cd14966">
    <property type="entry name" value="7tmD_STE3"/>
    <property type="match status" value="1"/>
</dbReference>
<evidence type="ECO:0000256" key="8">
    <source>
        <dbReference type="ARBA" id="ARBA00023170"/>
    </source>
</evidence>
<evidence type="ECO:0000313" key="11">
    <source>
        <dbReference type="EMBL" id="RSH90222.1"/>
    </source>
</evidence>
<proteinExistence type="inferred from homology"/>
<dbReference type="PANTHER" id="PTHR28097:SF1">
    <property type="entry name" value="PHEROMONE A FACTOR RECEPTOR"/>
    <property type="match status" value="1"/>
</dbReference>
<feature type="transmembrane region" description="Helical" evidence="10">
    <location>
        <begin position="151"/>
        <end position="181"/>
    </location>
</feature>
<comment type="subcellular location">
    <subcellularLocation>
        <location evidence="1">Membrane</location>
        <topology evidence="1">Multi-pass membrane protein</topology>
    </subcellularLocation>
</comment>
<dbReference type="GO" id="GO:0004933">
    <property type="term" value="F:mating-type a-factor pheromone receptor activity"/>
    <property type="evidence" value="ECO:0007669"/>
    <property type="project" value="InterPro"/>
</dbReference>
<name>A0A427YGK8_9TREE</name>
<dbReference type="Pfam" id="PF02076">
    <property type="entry name" value="STE3"/>
    <property type="match status" value="1"/>
</dbReference>
<evidence type="ECO:0000256" key="1">
    <source>
        <dbReference type="ARBA" id="ARBA00004141"/>
    </source>
</evidence>
<reference evidence="11 12" key="1">
    <citation type="submission" date="2018-11" db="EMBL/GenBank/DDBJ databases">
        <title>Genome sequence of Saitozyma podzolica DSM 27192.</title>
        <authorList>
            <person name="Aliyu H."/>
            <person name="Gorte O."/>
            <person name="Ochsenreither K."/>
        </authorList>
    </citation>
    <scope>NUCLEOTIDE SEQUENCE [LARGE SCALE GENOMIC DNA]</scope>
    <source>
        <strain evidence="11 12">DSM 27192</strain>
    </source>
</reference>
<evidence type="ECO:0000256" key="10">
    <source>
        <dbReference type="SAM" id="Phobius"/>
    </source>
</evidence>
<keyword evidence="12" id="KW-1185">Reference proteome</keyword>
<organism evidence="11 12">
    <name type="scientific">Saitozyma podzolica</name>
    <dbReference type="NCBI Taxonomy" id="1890683"/>
    <lineage>
        <taxon>Eukaryota</taxon>
        <taxon>Fungi</taxon>
        <taxon>Dikarya</taxon>
        <taxon>Basidiomycota</taxon>
        <taxon>Agaricomycotina</taxon>
        <taxon>Tremellomycetes</taxon>
        <taxon>Tremellales</taxon>
        <taxon>Trimorphomycetaceae</taxon>
        <taxon>Saitozyma</taxon>
    </lineage>
</organism>
<dbReference type="PRINTS" id="PR00900">
    <property type="entry name" value="PHEROMONEAR"/>
</dbReference>
<dbReference type="PANTHER" id="PTHR28097">
    <property type="entry name" value="PHEROMONE A FACTOR RECEPTOR"/>
    <property type="match status" value="1"/>
</dbReference>
<dbReference type="GO" id="GO:0000750">
    <property type="term" value="P:pheromone-dependent signal transduction involved in conjugation with cellular fusion"/>
    <property type="evidence" value="ECO:0007669"/>
    <property type="project" value="TreeGrafter"/>
</dbReference>
<accession>A0A427YGK8</accession>
<evidence type="ECO:0000256" key="7">
    <source>
        <dbReference type="ARBA" id="ARBA00023136"/>
    </source>
</evidence>
<dbReference type="EMBL" id="RSCD01000011">
    <property type="protein sequence ID" value="RSH90222.1"/>
    <property type="molecule type" value="Genomic_DNA"/>
</dbReference>
<feature type="transmembrane region" description="Helical" evidence="10">
    <location>
        <begin position="6"/>
        <end position="25"/>
    </location>
</feature>
<evidence type="ECO:0000256" key="3">
    <source>
        <dbReference type="ARBA" id="ARBA00022507"/>
    </source>
</evidence>
<keyword evidence="3" id="KW-0589">Pheromone response</keyword>
<evidence type="ECO:0000256" key="5">
    <source>
        <dbReference type="ARBA" id="ARBA00022989"/>
    </source>
</evidence>
<feature type="transmembrane region" description="Helical" evidence="10">
    <location>
        <begin position="32"/>
        <end position="55"/>
    </location>
</feature>
<evidence type="ECO:0000256" key="9">
    <source>
        <dbReference type="ARBA" id="ARBA00023224"/>
    </source>
</evidence>
<feature type="transmembrane region" description="Helical" evidence="10">
    <location>
        <begin position="67"/>
        <end position="87"/>
    </location>
</feature>
<feature type="transmembrane region" description="Helical" evidence="10">
    <location>
        <begin position="271"/>
        <end position="291"/>
    </location>
</feature>
<keyword evidence="7 10" id="KW-0472">Membrane</keyword>
<dbReference type="Proteomes" id="UP000279259">
    <property type="component" value="Unassembled WGS sequence"/>
</dbReference>
<dbReference type="GO" id="GO:0005886">
    <property type="term" value="C:plasma membrane"/>
    <property type="evidence" value="ECO:0007669"/>
    <property type="project" value="TreeGrafter"/>
</dbReference>